<dbReference type="Pfam" id="PF00990">
    <property type="entry name" value="GGDEF"/>
    <property type="match status" value="1"/>
</dbReference>
<proteinExistence type="predicted"/>
<dbReference type="EMBL" id="AP012547">
    <property type="protein sequence ID" value="BAO29794.1"/>
    <property type="molecule type" value="Genomic_DNA"/>
</dbReference>
<keyword evidence="3" id="KW-0175">Coiled coil</keyword>
<dbReference type="EC" id="2.7.7.65" evidence="1"/>
<dbReference type="FunFam" id="3.30.70.270:FF:000001">
    <property type="entry name" value="Diguanylate cyclase domain protein"/>
    <property type="match status" value="1"/>
</dbReference>
<dbReference type="PANTHER" id="PTHR45138">
    <property type="entry name" value="REGULATORY COMPONENTS OF SENSORY TRANSDUCTION SYSTEM"/>
    <property type="match status" value="1"/>
</dbReference>
<dbReference type="RefSeq" id="WP_041098959.1">
    <property type="nucleotide sequence ID" value="NZ_AP012547.1"/>
</dbReference>
<dbReference type="InterPro" id="IPR043128">
    <property type="entry name" value="Rev_trsase/Diguanyl_cyclase"/>
</dbReference>
<dbReference type="KEGG" id="shd:SUTH_02003"/>
<evidence type="ECO:0000256" key="1">
    <source>
        <dbReference type="ARBA" id="ARBA00012528"/>
    </source>
</evidence>
<name>W0SEY4_9PROT</name>
<gene>
    <name evidence="6" type="ORF">SUTH_02003</name>
</gene>
<dbReference type="PANTHER" id="PTHR45138:SF9">
    <property type="entry name" value="DIGUANYLATE CYCLASE DGCM-RELATED"/>
    <property type="match status" value="1"/>
</dbReference>
<reference evidence="6 7" key="1">
    <citation type="journal article" date="2014" name="Syst. Appl. Microbiol.">
        <title>Complete genomes of freshwater sulfur oxidizers Sulfuricella denitrificans skB26 and Sulfuritalea hydrogenivorans sk43H: genetic insights into the sulfur oxidation pathway of betaproteobacteria.</title>
        <authorList>
            <person name="Watanabe T."/>
            <person name="Kojima H."/>
            <person name="Fukui M."/>
        </authorList>
    </citation>
    <scope>NUCLEOTIDE SEQUENCE [LARGE SCALE GENOMIC DNA]</scope>
    <source>
        <strain evidence="6">DSM22779</strain>
    </source>
</reference>
<feature type="coiled-coil region" evidence="3">
    <location>
        <begin position="404"/>
        <end position="438"/>
    </location>
</feature>
<sequence length="599" mass="66074">MSKPSQPFEIARETLRRLATTKTPPTPDNYRAIYHEITGSKIAEPFPERSLKALHAALPRDTAEQIRFARQLETAIAGANWDGVGMALTDLLAKPGAEPLAWSSLIHELVQQLDTHHAGLTTTKKKETVEHVLSVSNSPELLYSRLQSAVRSWAHTPIGDSTELVSAVAPESSLSSPAPATGSGGRPLAAGSGRDQPASRGGIGELQELIAQLLNNTLSIVLAENPELARESSEIAAAVRAARNEEELGRLAERLKKLGYRAQYVAEDQAELKSALLQLVHLIIENISELVVDDQWLTGQISVVRELINEPLTLRRLDDVERRMKDVIIKQSSLKKSLNDAKDRLKLMLATFVDRLSDFSETTSGYHDKIENCAQRISKANDISELSDVLDEVMRETRVVQLNAARSRDELSVMRTRVSEAEREVTRLQNELAHASDLVRHDALTGALNRKGMDEALESEVARLRRQGGSLSLAMLDIDNFKKLNDSLGHAVGDAALVHLSQVARETIRPQDTLARYGGEEFVILLPNTPIGDAVSAMVRVQRELTRRFFLSNNDKVLITFSCGVAELQDEETPYDALKRADEAMYLAKRAGKNRVVPA</sequence>
<feature type="region of interest" description="Disordered" evidence="4">
    <location>
        <begin position="169"/>
        <end position="201"/>
    </location>
</feature>
<feature type="compositionally biased region" description="Low complexity" evidence="4">
    <location>
        <begin position="169"/>
        <end position="180"/>
    </location>
</feature>
<dbReference type="InterPro" id="IPR029787">
    <property type="entry name" value="Nucleotide_cyclase"/>
</dbReference>
<evidence type="ECO:0000259" key="5">
    <source>
        <dbReference type="PROSITE" id="PS50887"/>
    </source>
</evidence>
<dbReference type="Gene3D" id="3.30.70.270">
    <property type="match status" value="1"/>
</dbReference>
<accession>W0SEY4</accession>
<dbReference type="SMART" id="SM00267">
    <property type="entry name" value="GGDEF"/>
    <property type="match status" value="1"/>
</dbReference>
<protein>
    <recommendedName>
        <fullName evidence="1">diguanylate cyclase</fullName>
        <ecNumber evidence="1">2.7.7.65</ecNumber>
    </recommendedName>
</protein>
<keyword evidence="7" id="KW-1185">Reference proteome</keyword>
<dbReference type="NCBIfam" id="TIGR00254">
    <property type="entry name" value="GGDEF"/>
    <property type="match status" value="1"/>
</dbReference>
<comment type="catalytic activity">
    <reaction evidence="2">
        <text>2 GTP = 3',3'-c-di-GMP + 2 diphosphate</text>
        <dbReference type="Rhea" id="RHEA:24898"/>
        <dbReference type="ChEBI" id="CHEBI:33019"/>
        <dbReference type="ChEBI" id="CHEBI:37565"/>
        <dbReference type="ChEBI" id="CHEBI:58805"/>
        <dbReference type="EC" id="2.7.7.65"/>
    </reaction>
</comment>
<dbReference type="STRING" id="1223802.SUTH_02003"/>
<dbReference type="AlphaFoldDB" id="W0SEY4"/>
<dbReference type="CDD" id="cd01949">
    <property type="entry name" value="GGDEF"/>
    <property type="match status" value="1"/>
</dbReference>
<dbReference type="InterPro" id="IPR000160">
    <property type="entry name" value="GGDEF_dom"/>
</dbReference>
<evidence type="ECO:0000256" key="3">
    <source>
        <dbReference type="SAM" id="Coils"/>
    </source>
</evidence>
<organism evidence="6 7">
    <name type="scientific">Sulfuritalea hydrogenivorans sk43H</name>
    <dbReference type="NCBI Taxonomy" id="1223802"/>
    <lineage>
        <taxon>Bacteria</taxon>
        <taxon>Pseudomonadati</taxon>
        <taxon>Pseudomonadota</taxon>
        <taxon>Betaproteobacteria</taxon>
        <taxon>Nitrosomonadales</taxon>
        <taxon>Sterolibacteriaceae</taxon>
        <taxon>Sulfuritalea</taxon>
    </lineage>
</organism>
<evidence type="ECO:0000256" key="4">
    <source>
        <dbReference type="SAM" id="MobiDB-lite"/>
    </source>
</evidence>
<evidence type="ECO:0000256" key="2">
    <source>
        <dbReference type="ARBA" id="ARBA00034247"/>
    </source>
</evidence>
<dbReference type="InterPro" id="IPR050469">
    <property type="entry name" value="Diguanylate_Cyclase"/>
</dbReference>
<dbReference type="OrthoDB" id="9813903at2"/>
<dbReference type="SUPFAM" id="SSF55073">
    <property type="entry name" value="Nucleotide cyclase"/>
    <property type="match status" value="1"/>
</dbReference>
<feature type="domain" description="GGDEF" evidence="5">
    <location>
        <begin position="469"/>
        <end position="599"/>
    </location>
</feature>
<dbReference type="GO" id="GO:0052621">
    <property type="term" value="F:diguanylate cyclase activity"/>
    <property type="evidence" value="ECO:0007669"/>
    <property type="project" value="UniProtKB-EC"/>
</dbReference>
<dbReference type="Proteomes" id="UP000031637">
    <property type="component" value="Chromosome"/>
</dbReference>
<evidence type="ECO:0000313" key="7">
    <source>
        <dbReference type="Proteomes" id="UP000031637"/>
    </source>
</evidence>
<evidence type="ECO:0000313" key="6">
    <source>
        <dbReference type="EMBL" id="BAO29794.1"/>
    </source>
</evidence>
<dbReference type="PROSITE" id="PS50887">
    <property type="entry name" value="GGDEF"/>
    <property type="match status" value="1"/>
</dbReference>
<dbReference type="HOGENOM" id="CLU_029027_0_0_4"/>